<dbReference type="EMBL" id="CP009170">
    <property type="protein sequence ID" value="AIS52674.1"/>
    <property type="molecule type" value="Genomic_DNA"/>
</dbReference>
<evidence type="ECO:0000256" key="1">
    <source>
        <dbReference type="ARBA" id="ARBA00003791"/>
    </source>
</evidence>
<dbReference type="SUPFAM" id="SSF142754">
    <property type="entry name" value="NadA-like"/>
    <property type="match status" value="1"/>
</dbReference>
<keyword evidence="6 12" id="KW-0808">Transferase</keyword>
<feature type="binding site" evidence="12">
    <location>
        <position position="129"/>
    </location>
    <ligand>
        <name>iminosuccinate</name>
        <dbReference type="ChEBI" id="CHEBI:77875"/>
    </ligand>
</feature>
<dbReference type="GO" id="GO:0008987">
    <property type="term" value="F:quinolinate synthetase A activity"/>
    <property type="evidence" value="ECO:0007669"/>
    <property type="project" value="UniProtKB-UniRule"/>
</dbReference>
<keyword evidence="9 12" id="KW-0411">Iron-sulfur</keyword>
<dbReference type="HOGENOM" id="CLU_047382_0_0_9"/>
<dbReference type="PANTHER" id="PTHR30573">
    <property type="entry name" value="QUINOLINATE SYNTHETASE A"/>
    <property type="match status" value="1"/>
</dbReference>
<comment type="subcellular location">
    <subcellularLocation>
        <location evidence="12">Cytoplasm</location>
    </subcellularLocation>
</comment>
<dbReference type="AlphaFoldDB" id="A0A097AS86"/>
<dbReference type="eggNOG" id="COG0379">
    <property type="taxonomic scope" value="Bacteria"/>
</dbReference>
<evidence type="ECO:0000256" key="5">
    <source>
        <dbReference type="ARBA" id="ARBA00022642"/>
    </source>
</evidence>
<keyword evidence="7 12" id="KW-0479">Metal-binding</keyword>
<dbReference type="Proteomes" id="UP000029669">
    <property type="component" value="Chromosome"/>
</dbReference>
<dbReference type="GO" id="GO:0051539">
    <property type="term" value="F:4 iron, 4 sulfur cluster binding"/>
    <property type="evidence" value="ECO:0007669"/>
    <property type="project" value="UniProtKB-KW"/>
</dbReference>
<keyword evidence="8 12" id="KW-0408">Iron</keyword>
<evidence type="ECO:0000256" key="9">
    <source>
        <dbReference type="ARBA" id="ARBA00023014"/>
    </source>
</evidence>
<dbReference type="InterPro" id="IPR003473">
    <property type="entry name" value="NadA"/>
</dbReference>
<dbReference type="GO" id="GO:0005829">
    <property type="term" value="C:cytosol"/>
    <property type="evidence" value="ECO:0007669"/>
    <property type="project" value="TreeGrafter"/>
</dbReference>
<comment type="cofactor">
    <cofactor evidence="12">
        <name>[4Fe-4S] cluster</name>
        <dbReference type="ChEBI" id="CHEBI:49883"/>
    </cofactor>
    <text evidence="12">Binds 1 [4Fe-4S] cluster per subunit.</text>
</comment>
<dbReference type="KEGG" id="tki:TKV_c15080"/>
<name>A0A097AS86_THEKI</name>
<evidence type="ECO:0000256" key="3">
    <source>
        <dbReference type="ARBA" id="ARBA00012669"/>
    </source>
</evidence>
<gene>
    <name evidence="12 13" type="primary">nadA</name>
    <name evidence="13" type="ORF">TKV_c15080</name>
</gene>
<evidence type="ECO:0000256" key="12">
    <source>
        <dbReference type="HAMAP-Rule" id="MF_00568"/>
    </source>
</evidence>
<dbReference type="NCBIfam" id="TIGR00550">
    <property type="entry name" value="nadA"/>
    <property type="match status" value="1"/>
</dbReference>
<evidence type="ECO:0000256" key="8">
    <source>
        <dbReference type="ARBA" id="ARBA00023004"/>
    </source>
</evidence>
<keyword evidence="12" id="KW-0963">Cytoplasm</keyword>
<feature type="binding site" evidence="12">
    <location>
        <position position="86"/>
    </location>
    <ligand>
        <name>[4Fe-4S] cluster</name>
        <dbReference type="ChEBI" id="CHEBI:49883"/>
    </ligand>
</feature>
<dbReference type="GO" id="GO:0034628">
    <property type="term" value="P:'de novo' NAD+ biosynthetic process from L-aspartate"/>
    <property type="evidence" value="ECO:0007669"/>
    <property type="project" value="TreeGrafter"/>
</dbReference>
<keyword evidence="4 12" id="KW-0004">4Fe-4S</keyword>
<evidence type="ECO:0000313" key="14">
    <source>
        <dbReference type="Proteomes" id="UP000029669"/>
    </source>
</evidence>
<dbReference type="UniPathway" id="UPA00253">
    <property type="reaction ID" value="UER00327"/>
</dbReference>
<feature type="binding site" evidence="12">
    <location>
        <position position="172"/>
    </location>
    <ligand>
        <name>[4Fe-4S] cluster</name>
        <dbReference type="ChEBI" id="CHEBI:49883"/>
    </ligand>
</feature>
<protein>
    <recommendedName>
        <fullName evidence="11 12">Quinolinate synthase</fullName>
        <ecNumber evidence="3 12">2.5.1.72</ecNumber>
    </recommendedName>
</protein>
<dbReference type="EC" id="2.5.1.72" evidence="3 12"/>
<dbReference type="GO" id="GO:0046872">
    <property type="term" value="F:metal ion binding"/>
    <property type="evidence" value="ECO:0007669"/>
    <property type="project" value="UniProtKB-KW"/>
</dbReference>
<feature type="binding site" evidence="12">
    <location>
        <position position="260"/>
    </location>
    <ligand>
        <name>[4Fe-4S] cluster</name>
        <dbReference type="ChEBI" id="CHEBI:49883"/>
    </ligand>
</feature>
<dbReference type="HAMAP" id="MF_00568">
    <property type="entry name" value="NadA_type2"/>
    <property type="match status" value="1"/>
</dbReference>
<reference evidence="14" key="1">
    <citation type="journal article" date="2015" name="Genome Announc.">
        <title>Whole-Genome Sequences of 80 Environmental and Clinical Isolates of Burkholderia pseudomallei.</title>
        <authorList>
            <person name="Johnson S.L."/>
            <person name="Baker A.L."/>
            <person name="Chain P.S."/>
            <person name="Currie B.J."/>
            <person name="Daligault H.E."/>
            <person name="Davenport K.W."/>
            <person name="Davis C.B."/>
            <person name="Inglis T.J."/>
            <person name="Kaestli M."/>
            <person name="Koren S."/>
            <person name="Mayo M."/>
            <person name="Merritt A.J."/>
            <person name="Price E.P."/>
            <person name="Sarovich D.S."/>
            <person name="Warner J."/>
            <person name="Rosovitz M.J."/>
        </authorList>
    </citation>
    <scope>NUCLEOTIDE SEQUENCE [LARGE SCALE GENOMIC DNA]</scope>
    <source>
        <strain evidence="14">DSM 2030</strain>
    </source>
</reference>
<organism evidence="13 14">
    <name type="scientific">Thermoanaerobacter kivui</name>
    <name type="common">Acetogenium kivui</name>
    <dbReference type="NCBI Taxonomy" id="2325"/>
    <lineage>
        <taxon>Bacteria</taxon>
        <taxon>Bacillati</taxon>
        <taxon>Bacillota</taxon>
        <taxon>Clostridia</taxon>
        <taxon>Thermoanaerobacterales</taxon>
        <taxon>Thermoanaerobacteraceae</taxon>
        <taxon>Thermoanaerobacter</taxon>
    </lineage>
</organism>
<sequence>MDMNTLKEVIFNLKKQKNAIIVAHNYQIDDVQEIADFVGDSFYLSKVCAEREENVIVFCGVHFMAESAKILSPQKKVLLPEIDAGCPLADMITADDVDRLKEKYPDYSIVCYINSPASVKAKSDVICTSSNAIKVVRNIPNNKIIFLPDKNLGLFVKKNVPEKDIILWEGFCITHYKIKKEDVLKAKSAYPDALLLVHPECREEVVELADFVGSTKQIIDFATSSSAKEFIIGTETGVLYSLKKLNPEKEFYLLHPGMVCPNMKKITLTSLREALLYERYEINVDENVLEGAQRALRKMLQIG</sequence>
<dbReference type="InterPro" id="IPR036094">
    <property type="entry name" value="NadA_sf"/>
</dbReference>
<dbReference type="NCBIfam" id="NF006879">
    <property type="entry name" value="PRK09375.1-4"/>
    <property type="match status" value="1"/>
</dbReference>
<dbReference type="PANTHER" id="PTHR30573:SF0">
    <property type="entry name" value="QUINOLINATE SYNTHASE, CHLOROPLASTIC"/>
    <property type="match status" value="1"/>
</dbReference>
<feature type="binding site" evidence="12">
    <location>
        <begin position="198"/>
        <end position="200"/>
    </location>
    <ligand>
        <name>iminosuccinate</name>
        <dbReference type="ChEBI" id="CHEBI:77875"/>
    </ligand>
</feature>
<feature type="binding site" evidence="12">
    <location>
        <position position="215"/>
    </location>
    <ligand>
        <name>iminosuccinate</name>
        <dbReference type="ChEBI" id="CHEBI:77875"/>
    </ligand>
</feature>
<dbReference type="STRING" id="2325.TKV_c15080"/>
<accession>A0A097AS86</accession>
<dbReference type="OrthoDB" id="9801204at2"/>
<keyword evidence="14" id="KW-1185">Reference proteome</keyword>
<keyword evidence="5 12" id="KW-0662">Pyridine nucleotide biosynthesis</keyword>
<evidence type="ECO:0000256" key="4">
    <source>
        <dbReference type="ARBA" id="ARBA00022485"/>
    </source>
</evidence>
<comment type="similarity">
    <text evidence="12">Belongs to the quinolinate synthase family. Type 2 subfamily.</text>
</comment>
<feature type="binding site" evidence="12">
    <location>
        <position position="24"/>
    </location>
    <ligand>
        <name>iminosuccinate</name>
        <dbReference type="ChEBI" id="CHEBI:77875"/>
    </ligand>
</feature>
<evidence type="ECO:0000313" key="13">
    <source>
        <dbReference type="EMBL" id="AIS52674.1"/>
    </source>
</evidence>
<comment type="function">
    <text evidence="1 12">Catalyzes the condensation of iminoaspartate with dihydroxyacetone phosphate to form quinolinate.</text>
</comment>
<comment type="pathway">
    <text evidence="2 12">Cofactor biosynthesis; NAD(+) biosynthesis; quinolinate from iminoaspartate: step 1/1.</text>
</comment>
<dbReference type="FunFam" id="3.40.50.10800:FF:000001">
    <property type="entry name" value="Quinolinate synthase A"/>
    <property type="match status" value="1"/>
</dbReference>
<evidence type="ECO:0000256" key="11">
    <source>
        <dbReference type="ARBA" id="ARBA00073059"/>
    </source>
</evidence>
<dbReference type="InterPro" id="IPR023066">
    <property type="entry name" value="Quinolinate_synth_type2"/>
</dbReference>
<evidence type="ECO:0000256" key="6">
    <source>
        <dbReference type="ARBA" id="ARBA00022679"/>
    </source>
</evidence>
<evidence type="ECO:0000256" key="2">
    <source>
        <dbReference type="ARBA" id="ARBA00005065"/>
    </source>
</evidence>
<feature type="binding site" evidence="12">
    <location>
        <position position="41"/>
    </location>
    <ligand>
        <name>iminosuccinate</name>
        <dbReference type="ChEBI" id="CHEBI:77875"/>
    </ligand>
</feature>
<evidence type="ECO:0000256" key="7">
    <source>
        <dbReference type="ARBA" id="ARBA00022723"/>
    </source>
</evidence>
<proteinExistence type="inferred from homology"/>
<feature type="binding site" evidence="12">
    <location>
        <begin position="112"/>
        <end position="114"/>
    </location>
    <ligand>
        <name>iminosuccinate</name>
        <dbReference type="ChEBI" id="CHEBI:77875"/>
    </ligand>
</feature>
<comment type="catalytic activity">
    <reaction evidence="10">
        <text>iminosuccinate + dihydroxyacetone phosphate = quinolinate + phosphate + 2 H2O + H(+)</text>
        <dbReference type="Rhea" id="RHEA:25888"/>
        <dbReference type="ChEBI" id="CHEBI:15377"/>
        <dbReference type="ChEBI" id="CHEBI:15378"/>
        <dbReference type="ChEBI" id="CHEBI:29959"/>
        <dbReference type="ChEBI" id="CHEBI:43474"/>
        <dbReference type="ChEBI" id="CHEBI:57642"/>
        <dbReference type="ChEBI" id="CHEBI:77875"/>
        <dbReference type="EC" id="2.5.1.72"/>
    </reaction>
    <physiologicalReaction direction="left-to-right" evidence="10">
        <dbReference type="Rhea" id="RHEA:25889"/>
    </physiologicalReaction>
</comment>
<dbReference type="Pfam" id="PF02445">
    <property type="entry name" value="NadA"/>
    <property type="match status" value="1"/>
</dbReference>
<evidence type="ECO:0000256" key="10">
    <source>
        <dbReference type="ARBA" id="ARBA00050125"/>
    </source>
</evidence>
<dbReference type="NCBIfam" id="NF006878">
    <property type="entry name" value="PRK09375.1-2"/>
    <property type="match status" value="1"/>
</dbReference>
<dbReference type="Gene3D" id="3.40.50.10800">
    <property type="entry name" value="NadA-like"/>
    <property type="match status" value="3"/>
</dbReference>